<comment type="function">
    <text evidence="4">Hydrolyzes N-terminal residues in D-amino acid-containing peptides.</text>
</comment>
<dbReference type="EC" id="3.4.11.19" evidence="4"/>
<dbReference type="NCBIfam" id="NF009622">
    <property type="entry name" value="PRK13128.1"/>
    <property type="match status" value="1"/>
</dbReference>
<feature type="region of interest" description="Important for specificity" evidence="4">
    <location>
        <begin position="481"/>
        <end position="491"/>
    </location>
</feature>
<dbReference type="EMBL" id="CP043043">
    <property type="protein sequence ID" value="QEH95969.1"/>
    <property type="molecule type" value="Genomic_DNA"/>
</dbReference>
<dbReference type="SUPFAM" id="SSF56601">
    <property type="entry name" value="beta-lactamase/transpeptidase-like"/>
    <property type="match status" value="1"/>
</dbReference>
<dbReference type="InterPro" id="IPR027279">
    <property type="entry name" value="D_amino_pept/lipop_sf"/>
</dbReference>
<dbReference type="InterPro" id="IPR050491">
    <property type="entry name" value="AmpC-like"/>
</dbReference>
<dbReference type="HAMAP" id="MF_01960">
    <property type="entry name" value="D_aminopeptidase"/>
    <property type="match status" value="1"/>
</dbReference>
<dbReference type="SUPFAM" id="SSF50886">
    <property type="entry name" value="D-aminopeptidase, middle and C-terminal domains"/>
    <property type="match status" value="2"/>
</dbReference>
<gene>
    <name evidence="4" type="primary">dap</name>
    <name evidence="7" type="ORF">FXF46_06535</name>
</gene>
<evidence type="ECO:0000256" key="1">
    <source>
        <dbReference type="ARBA" id="ARBA00022438"/>
    </source>
</evidence>
<evidence type="ECO:0000259" key="5">
    <source>
        <dbReference type="Pfam" id="PF00144"/>
    </source>
</evidence>
<dbReference type="GO" id="GO:0006508">
    <property type="term" value="P:proteolysis"/>
    <property type="evidence" value="ECO:0007669"/>
    <property type="project" value="UniProtKB-KW"/>
</dbReference>
<comment type="subunit">
    <text evidence="4">Homodimer.</text>
</comment>
<feature type="active site" description="Proton donor/acceptor" evidence="4">
    <location>
        <position position="65"/>
    </location>
</feature>
<dbReference type="PANTHER" id="PTHR46825">
    <property type="entry name" value="D-ALANYL-D-ALANINE-CARBOXYPEPTIDASE/ENDOPEPTIDASE AMPH"/>
    <property type="match status" value="1"/>
</dbReference>
<proteinExistence type="inferred from homology"/>
<dbReference type="KEGG" id="gti:FXF46_06535"/>
<evidence type="ECO:0000313" key="7">
    <source>
        <dbReference type="EMBL" id="QEH95969.1"/>
    </source>
</evidence>
<feature type="domain" description="D-aminopeptidase" evidence="6">
    <location>
        <begin position="342"/>
        <end position="518"/>
    </location>
</feature>
<dbReference type="Proteomes" id="UP000323560">
    <property type="component" value="Chromosome"/>
</dbReference>
<dbReference type="Pfam" id="PF00144">
    <property type="entry name" value="Beta-lactamase"/>
    <property type="match status" value="1"/>
</dbReference>
<dbReference type="PANTHER" id="PTHR46825:SF9">
    <property type="entry name" value="BETA-LACTAMASE-RELATED DOMAIN-CONTAINING PROTEIN"/>
    <property type="match status" value="1"/>
</dbReference>
<protein>
    <recommendedName>
        <fullName evidence="4">D-aminopeptidase</fullName>
        <ecNumber evidence="4">3.4.11.19</ecNumber>
    </recommendedName>
</protein>
<keyword evidence="2 4" id="KW-0645">Protease</keyword>
<comment type="similarity">
    <text evidence="4">Belongs to the peptidase S12 family.</text>
</comment>
<comment type="activity regulation">
    <text evidence="4">Inhibited by beta-lactam compounds such as 6-aminopenicillic acid, 7-aminocephalosporanic acid, benzylpenicillin and ampicillin. Inhibited by p-chloromercuribenzoate.</text>
</comment>
<evidence type="ECO:0000259" key="6">
    <source>
        <dbReference type="Pfam" id="PF07930"/>
    </source>
</evidence>
<accession>A0AAP9ERP6</accession>
<dbReference type="InterPro" id="IPR023645">
    <property type="entry name" value="DAP"/>
</dbReference>
<evidence type="ECO:0000256" key="4">
    <source>
        <dbReference type="HAMAP-Rule" id="MF_01960"/>
    </source>
</evidence>
<evidence type="ECO:0000256" key="2">
    <source>
        <dbReference type="ARBA" id="ARBA00022670"/>
    </source>
</evidence>
<evidence type="ECO:0000256" key="3">
    <source>
        <dbReference type="ARBA" id="ARBA00022801"/>
    </source>
</evidence>
<dbReference type="InterPro" id="IPR012856">
    <property type="entry name" value="DAP_B_dom"/>
</dbReference>
<name>A0AAP9ERP6_GLUTH</name>
<comment type="catalytic activity">
    <reaction evidence="4">
        <text>Release of an N-terminal D-amino acid from a peptide, Xaa-|-Yaa-, in which Xaa is preferably D-Ala, D-Ser or D-Thr. D-amino acid amides and methyl esters also are hydrolyzed, as is glycine amide.</text>
        <dbReference type="EC" id="3.4.11.19"/>
    </reaction>
</comment>
<keyword evidence="3 4" id="KW-0378">Hydrolase</keyword>
<evidence type="ECO:0000313" key="8">
    <source>
        <dbReference type="Proteomes" id="UP000323560"/>
    </source>
</evidence>
<reference evidence="7 8" key="1">
    <citation type="submission" date="2019-08" db="EMBL/GenBank/DDBJ databases">
        <title>Gluconobacter frateurii HD924 genome.</title>
        <authorList>
            <person name="Liu Y."/>
            <person name="Zhang P."/>
        </authorList>
    </citation>
    <scope>NUCLEOTIDE SEQUENCE [LARGE SCALE GENOMIC DNA]</scope>
    <source>
        <strain evidence="7 8">HD924</strain>
    </source>
</reference>
<dbReference type="GO" id="GO:0004177">
    <property type="term" value="F:aminopeptidase activity"/>
    <property type="evidence" value="ECO:0007669"/>
    <property type="project" value="UniProtKB-UniRule"/>
</dbReference>
<dbReference type="Pfam" id="PF07930">
    <property type="entry name" value="DAP_B"/>
    <property type="match status" value="1"/>
</dbReference>
<feature type="active site" description="Nucleophile" evidence="4">
    <location>
        <position position="62"/>
    </location>
</feature>
<dbReference type="RefSeq" id="WP_148620138.1">
    <property type="nucleotide sequence ID" value="NZ_CP043043.1"/>
</dbReference>
<dbReference type="Gene3D" id="2.40.128.50">
    <property type="match status" value="2"/>
</dbReference>
<dbReference type="InterPro" id="IPR012338">
    <property type="entry name" value="Beta-lactam/transpept-like"/>
</dbReference>
<organism evidence="7 8">
    <name type="scientific">Gluconobacter thailandicus</name>
    <dbReference type="NCBI Taxonomy" id="257438"/>
    <lineage>
        <taxon>Bacteria</taxon>
        <taxon>Pseudomonadati</taxon>
        <taxon>Pseudomonadota</taxon>
        <taxon>Alphaproteobacteria</taxon>
        <taxon>Acetobacterales</taxon>
        <taxon>Acetobacteraceae</taxon>
        <taxon>Gluconobacter</taxon>
    </lineage>
</organism>
<feature type="domain" description="Beta-lactamase-related" evidence="5">
    <location>
        <begin position="10"/>
        <end position="330"/>
    </location>
</feature>
<feature type="binding site" evidence="4">
    <location>
        <position position="485"/>
    </location>
    <ligand>
        <name>substrate</name>
    </ligand>
</feature>
<dbReference type="AlphaFoldDB" id="A0AAP9ERP6"/>
<dbReference type="InterPro" id="IPR001466">
    <property type="entry name" value="Beta-lactam-related"/>
</dbReference>
<sequence>MSDSFSARLEAAVSAIPARYPGPGGAVAVVKDGEVLIRHTWGYANAERRLPFTPSTLFRMCSITKQFTCGVMLDLFQDPTELDGDVDDRLPQLDEPAPGALHLAHNQSGLRDYWAVAMLHGAPIEGEFGDREARRVIDGTRTLQFQPGTSYSYVNQNFRLLSDILEDRTGRSFAELLQTSVFNPAGMERAILAAETRAMPDGTVGYEGTVESGFRPAINNVLWTGDAGLGASLDDMIAWERFIDATRDDPDALYNRLTAPVTFLDGTSAPYGFGLQRTSMFGQDVTMHGGALRGWRSHRLHVASERLSVVVMFNHMAPAQVAAAQILAAALGVPYEPDRTTQQPLELYGTYLEQETGLSARIEPTPGGAQLRYLMVPEMLEGVSPSRAETPNVRLVRQGDEVRMERPGENRVGILKACDEAPGEDIDALEGIYRCEELDEAEVTVELTNGAVYGGFSGILGNGRMEPLQRLAKDVWVLPCPRALDHTAPGDWTLAFERDAIGVNAVRVGCWLARDLVYRRA</sequence>
<dbReference type="Gene3D" id="3.40.710.10">
    <property type="entry name" value="DD-peptidase/beta-lactamase superfamily"/>
    <property type="match status" value="1"/>
</dbReference>
<keyword evidence="1 4" id="KW-0031">Aminopeptidase</keyword>